<dbReference type="GO" id="GO:0006412">
    <property type="term" value="P:translation"/>
    <property type="evidence" value="ECO:0007669"/>
    <property type="project" value="InterPro"/>
</dbReference>
<dbReference type="AlphaFoldDB" id="L0PCZ5"/>
<evidence type="ECO:0000313" key="9">
    <source>
        <dbReference type="EMBL" id="CCJ29495.1"/>
    </source>
</evidence>
<evidence type="ECO:0000256" key="4">
    <source>
        <dbReference type="ARBA" id="ARBA00040104"/>
    </source>
</evidence>
<dbReference type="Pfam" id="PF00298">
    <property type="entry name" value="Ribosomal_L11"/>
    <property type="match status" value="1"/>
</dbReference>
<dbReference type="InterPro" id="IPR006519">
    <property type="entry name" value="Ribosomal_uL11_bac-typ"/>
</dbReference>
<dbReference type="NCBIfam" id="TIGR01632">
    <property type="entry name" value="L11_bact"/>
    <property type="match status" value="1"/>
</dbReference>
<gene>
    <name evidence="9" type="ORF">PNEJI1_001566</name>
</gene>
<evidence type="ECO:0000256" key="6">
    <source>
        <dbReference type="SAM" id="Phobius"/>
    </source>
</evidence>
<dbReference type="VEuPathDB" id="FungiDB:PNEJI1_001566"/>
<dbReference type="GO" id="GO:0003735">
    <property type="term" value="F:structural constituent of ribosome"/>
    <property type="evidence" value="ECO:0007669"/>
    <property type="project" value="InterPro"/>
</dbReference>
<dbReference type="STRING" id="1209962.L0PCZ5"/>
<dbReference type="Gene3D" id="1.10.10.250">
    <property type="entry name" value="Ribosomal protein L11, C-terminal domain"/>
    <property type="match status" value="1"/>
</dbReference>
<evidence type="ECO:0000313" key="10">
    <source>
        <dbReference type="Proteomes" id="UP000010422"/>
    </source>
</evidence>
<dbReference type="GO" id="GO:0070180">
    <property type="term" value="F:large ribosomal subunit rRNA binding"/>
    <property type="evidence" value="ECO:0007669"/>
    <property type="project" value="TreeGrafter"/>
</dbReference>
<dbReference type="Gene3D" id="3.30.1550.10">
    <property type="entry name" value="Ribosomal protein L11/L12, N-terminal domain"/>
    <property type="match status" value="1"/>
</dbReference>
<keyword evidence="6" id="KW-0472">Membrane</keyword>
<comment type="caution">
    <text evidence="9">The sequence shown here is derived from an EMBL/GenBank/DDBJ whole genome shotgun (WGS) entry which is preliminary data.</text>
</comment>
<proteinExistence type="inferred from homology"/>
<keyword evidence="6" id="KW-0812">Transmembrane</keyword>
<dbReference type="InterPro" id="IPR020784">
    <property type="entry name" value="Ribosomal_uL11_N"/>
</dbReference>
<dbReference type="PANTHER" id="PTHR11661">
    <property type="entry name" value="60S RIBOSOMAL PROTEIN L12"/>
    <property type="match status" value="1"/>
</dbReference>
<keyword evidence="3 5" id="KW-0687">Ribonucleoprotein</keyword>
<dbReference type="FunFam" id="1.10.10.250:FF:000003">
    <property type="entry name" value="Mitochondrial ribosomal protein L11"/>
    <property type="match status" value="1"/>
</dbReference>
<dbReference type="EMBL" id="CAKM01000187">
    <property type="protein sequence ID" value="CCJ29495.1"/>
    <property type="molecule type" value="Genomic_DNA"/>
</dbReference>
<evidence type="ECO:0000259" key="8">
    <source>
        <dbReference type="Pfam" id="PF03946"/>
    </source>
</evidence>
<comment type="similarity">
    <text evidence="1 5">Belongs to the universal ribosomal protein uL11 family.</text>
</comment>
<dbReference type="Proteomes" id="UP000010422">
    <property type="component" value="Unassembled WGS sequence"/>
</dbReference>
<protein>
    <recommendedName>
        <fullName evidence="4">Large ribosomal subunit protein uL11m</fullName>
    </recommendedName>
</protein>
<reference evidence="9 10" key="1">
    <citation type="journal article" date="2012" name="MBio">
        <title>De novo assembly of the Pneumocystis jirovecii genome from a single bronchoalveolar lavage fluid specimen from a patient.</title>
        <authorList>
            <person name="Cisse O.H."/>
            <person name="Pagni M."/>
            <person name="Hauser P.M."/>
        </authorList>
    </citation>
    <scope>NUCLEOTIDE SEQUENCE [LARGE SCALE GENOMIC DNA]</scope>
    <source>
        <strain evidence="9 10">SE8</strain>
    </source>
</reference>
<evidence type="ECO:0000256" key="1">
    <source>
        <dbReference type="ARBA" id="ARBA00010537"/>
    </source>
</evidence>
<keyword evidence="6" id="KW-1133">Transmembrane helix</keyword>
<feature type="domain" description="Large ribosomal subunit protein uL11 N-terminal" evidence="8">
    <location>
        <begin position="11"/>
        <end position="69"/>
    </location>
</feature>
<feature type="transmembrane region" description="Helical" evidence="6">
    <location>
        <begin position="194"/>
        <end position="212"/>
    </location>
</feature>
<organism evidence="10">
    <name type="scientific">Pneumocystis jirovecii</name>
    <name type="common">Human pneumocystis pneumonia agent</name>
    <dbReference type="NCBI Taxonomy" id="42068"/>
    <lineage>
        <taxon>Eukaryota</taxon>
        <taxon>Fungi</taxon>
        <taxon>Dikarya</taxon>
        <taxon>Ascomycota</taxon>
        <taxon>Taphrinomycotina</taxon>
        <taxon>Pneumocystomycetes</taxon>
        <taxon>Pneumocystaceae</taxon>
        <taxon>Pneumocystis</taxon>
    </lineage>
</organism>
<evidence type="ECO:0000259" key="7">
    <source>
        <dbReference type="Pfam" id="PF00298"/>
    </source>
</evidence>
<evidence type="ECO:0000256" key="5">
    <source>
        <dbReference type="RuleBase" id="RU003978"/>
    </source>
</evidence>
<sequence length="222" mass="24588">MSRSSTKNILLKLIVPSGSATPQPPVGPALGARGVKSIDFCKKFNELTANLIPGVPIPVVISIRPDRSFTFEIKSPPTSWLLFKAAKVDKGSSTPGKAVVGTLSLKHIYEIAKIKHKDENIQGIPLESVCRSVIASAKSVGIKGFVVVKRFKEIIRIIYKCLLYIEIFSVLIELTISLGFIIMLTIILKILISKIFNFVLSLLISVSWSIVFQQRLYFFIEL</sequence>
<dbReference type="FunCoup" id="L0PCZ5">
    <property type="interactions" value="179"/>
</dbReference>
<dbReference type="SUPFAM" id="SSF46906">
    <property type="entry name" value="Ribosomal protein L11, C-terminal domain"/>
    <property type="match status" value="1"/>
</dbReference>
<feature type="transmembrane region" description="Helical" evidence="6">
    <location>
        <begin position="161"/>
        <end position="188"/>
    </location>
</feature>
<dbReference type="GO" id="GO:0005762">
    <property type="term" value="C:mitochondrial large ribosomal subunit"/>
    <property type="evidence" value="ECO:0007669"/>
    <property type="project" value="TreeGrafter"/>
</dbReference>
<dbReference type="InterPro" id="IPR036769">
    <property type="entry name" value="Ribosomal_uL11_C_sf"/>
</dbReference>
<name>L0PCZ5_PNEJI</name>
<keyword evidence="2 5" id="KW-0689">Ribosomal protein</keyword>
<dbReference type="InterPro" id="IPR000911">
    <property type="entry name" value="Ribosomal_uL11"/>
</dbReference>
<dbReference type="CDD" id="cd00349">
    <property type="entry name" value="Ribosomal_L11"/>
    <property type="match status" value="1"/>
</dbReference>
<dbReference type="SUPFAM" id="SSF54747">
    <property type="entry name" value="Ribosomal L11/L12e N-terminal domain"/>
    <property type="match status" value="1"/>
</dbReference>
<dbReference type="SMART" id="SM00649">
    <property type="entry name" value="RL11"/>
    <property type="match status" value="1"/>
</dbReference>
<dbReference type="HAMAP" id="MF_00736">
    <property type="entry name" value="Ribosomal_uL11"/>
    <property type="match status" value="1"/>
</dbReference>
<dbReference type="InterPro" id="IPR020783">
    <property type="entry name" value="Ribosomal_uL11_C"/>
</dbReference>
<feature type="domain" description="Large ribosomal subunit protein uL11 C-terminal" evidence="7">
    <location>
        <begin position="74"/>
        <end position="143"/>
    </location>
</feature>
<dbReference type="Pfam" id="PF03946">
    <property type="entry name" value="Ribosomal_L11_N"/>
    <property type="match status" value="1"/>
</dbReference>
<evidence type="ECO:0000256" key="2">
    <source>
        <dbReference type="ARBA" id="ARBA00022980"/>
    </source>
</evidence>
<accession>L0PCZ5</accession>
<dbReference type="InterPro" id="IPR036796">
    <property type="entry name" value="Ribosomal_uL11_N_sf"/>
</dbReference>
<dbReference type="PANTHER" id="PTHR11661:SF1">
    <property type="entry name" value="LARGE RIBOSOMAL SUBUNIT PROTEIN UL11M"/>
    <property type="match status" value="1"/>
</dbReference>
<evidence type="ECO:0000256" key="3">
    <source>
        <dbReference type="ARBA" id="ARBA00023274"/>
    </source>
</evidence>
<dbReference type="InParanoid" id="L0PCZ5"/>